<sequence length="244" mass="26218">MRQAFRDPGRSAVAARASSSARRRLLPAAGALLAAATLLAAAPARAHPHMWIDGEAVLVFDGQGRLEAVRERWKFDEMFVAYTTQGLADEKGQLPPATLDRMAKEWMNALGEPISHYFTRVAVGGKVLAYAAPRDAKVEWDAGRKAMALSFTLPLQQPPAPGAAGVDVDIIDPTYFVAYDFSAPGAVSMDRAPAGCRADYRPPKPLDAALVQQLAAIPADQSDLPEELFAATKGLTHRIRVTCP</sequence>
<dbReference type="Pfam" id="PF06226">
    <property type="entry name" value="DUF1007"/>
    <property type="match status" value="1"/>
</dbReference>
<proteinExistence type="predicted"/>
<feature type="chain" id="PRO_5013079747" description="ABC transporter substrate-binding protein" evidence="1">
    <location>
        <begin position="47"/>
        <end position="244"/>
    </location>
</feature>
<keyword evidence="3" id="KW-1185">Reference proteome</keyword>
<evidence type="ECO:0000313" key="2">
    <source>
        <dbReference type="EMBL" id="OZI32009.1"/>
    </source>
</evidence>
<dbReference type="EMBL" id="NEVM01000005">
    <property type="protein sequence ID" value="OZI32009.1"/>
    <property type="molecule type" value="Genomic_DNA"/>
</dbReference>
<dbReference type="AlphaFoldDB" id="A0A261S3T5"/>
<reference evidence="3" key="1">
    <citation type="submission" date="2017-05" db="EMBL/GenBank/DDBJ databases">
        <title>Complete and WGS of Bordetella genogroups.</title>
        <authorList>
            <person name="Spilker T."/>
            <person name="Lipuma J."/>
        </authorList>
    </citation>
    <scope>NUCLEOTIDE SEQUENCE [LARGE SCALE GENOMIC DNA]</scope>
    <source>
        <strain evidence="3">AU16122</strain>
    </source>
</reference>
<dbReference type="Proteomes" id="UP000216020">
    <property type="component" value="Unassembled WGS sequence"/>
</dbReference>
<comment type="caution">
    <text evidence="2">The sequence shown here is derived from an EMBL/GenBank/DDBJ whole genome shotgun (WGS) entry which is preliminary data.</text>
</comment>
<evidence type="ECO:0000256" key="1">
    <source>
        <dbReference type="SAM" id="SignalP"/>
    </source>
</evidence>
<dbReference type="OrthoDB" id="5781652at2"/>
<gene>
    <name evidence="2" type="ORF">CAL29_29665</name>
</gene>
<evidence type="ECO:0000313" key="3">
    <source>
        <dbReference type="Proteomes" id="UP000216020"/>
    </source>
</evidence>
<protein>
    <recommendedName>
        <fullName evidence="4">ABC transporter substrate-binding protein</fullName>
    </recommendedName>
</protein>
<dbReference type="InterPro" id="IPR010412">
    <property type="entry name" value="DUF1007"/>
</dbReference>
<feature type="signal peptide" evidence="1">
    <location>
        <begin position="1"/>
        <end position="46"/>
    </location>
</feature>
<dbReference type="PROSITE" id="PS51318">
    <property type="entry name" value="TAT"/>
    <property type="match status" value="1"/>
</dbReference>
<evidence type="ECO:0008006" key="4">
    <source>
        <dbReference type="Google" id="ProtNLM"/>
    </source>
</evidence>
<keyword evidence="1" id="KW-0732">Signal</keyword>
<accession>A0A261S3T5</accession>
<name>A0A261S3T5_9BORD</name>
<organism evidence="2 3">
    <name type="scientific">Bordetella genomosp. 10</name>
    <dbReference type="NCBI Taxonomy" id="1416804"/>
    <lineage>
        <taxon>Bacteria</taxon>
        <taxon>Pseudomonadati</taxon>
        <taxon>Pseudomonadota</taxon>
        <taxon>Betaproteobacteria</taxon>
        <taxon>Burkholderiales</taxon>
        <taxon>Alcaligenaceae</taxon>
        <taxon>Bordetella</taxon>
    </lineage>
</organism>
<dbReference type="InterPro" id="IPR006311">
    <property type="entry name" value="TAT_signal"/>
</dbReference>
<dbReference type="RefSeq" id="WP_094856414.1">
    <property type="nucleotide sequence ID" value="NZ_NEVM01000005.1"/>
</dbReference>